<proteinExistence type="predicted"/>
<feature type="compositionally biased region" description="Basic residues" evidence="4">
    <location>
        <begin position="458"/>
        <end position="467"/>
    </location>
</feature>
<feature type="compositionally biased region" description="Polar residues" evidence="4">
    <location>
        <begin position="441"/>
        <end position="450"/>
    </location>
</feature>
<dbReference type="GO" id="GO:0016740">
    <property type="term" value="F:transferase activity"/>
    <property type="evidence" value="ECO:0007669"/>
    <property type="project" value="UniProtKB-KW"/>
</dbReference>
<dbReference type="AlphaFoldDB" id="A0A364KQ07"/>
<dbReference type="Pfam" id="PF00179">
    <property type="entry name" value="UQ_con"/>
    <property type="match status" value="1"/>
</dbReference>
<feature type="region of interest" description="Disordered" evidence="4">
    <location>
        <begin position="411"/>
        <end position="467"/>
    </location>
</feature>
<dbReference type="InterPro" id="IPR023313">
    <property type="entry name" value="UBQ-conjugating_AS"/>
</dbReference>
<dbReference type="RefSeq" id="XP_040730118.1">
    <property type="nucleotide sequence ID" value="XM_040873669.1"/>
</dbReference>
<evidence type="ECO:0000256" key="1">
    <source>
        <dbReference type="ARBA" id="ARBA00022679"/>
    </source>
</evidence>
<dbReference type="PROSITE" id="PS50127">
    <property type="entry name" value="UBC_2"/>
    <property type="match status" value="1"/>
</dbReference>
<feature type="active site" description="Glycyl thioester intermediate" evidence="3">
    <location>
        <position position="93"/>
    </location>
</feature>
<feature type="region of interest" description="Disordered" evidence="4">
    <location>
        <begin position="295"/>
        <end position="341"/>
    </location>
</feature>
<evidence type="ECO:0000313" key="7">
    <source>
        <dbReference type="Proteomes" id="UP000249363"/>
    </source>
</evidence>
<comment type="caution">
    <text evidence="6">The sequence shown here is derived from an EMBL/GenBank/DDBJ whole genome shotgun (WGS) entry which is preliminary data.</text>
</comment>
<keyword evidence="7" id="KW-1185">Reference proteome</keyword>
<feature type="compositionally biased region" description="Low complexity" evidence="4">
    <location>
        <begin position="414"/>
        <end position="428"/>
    </location>
</feature>
<evidence type="ECO:0000256" key="2">
    <source>
        <dbReference type="ARBA" id="ARBA00022786"/>
    </source>
</evidence>
<dbReference type="OrthoDB" id="10069349at2759"/>
<feature type="compositionally biased region" description="Polar residues" evidence="4">
    <location>
        <begin position="332"/>
        <end position="341"/>
    </location>
</feature>
<dbReference type="FunFam" id="3.10.110.10:FF:000077">
    <property type="entry name" value="Ubiquitin conjugating enzyme E2"/>
    <property type="match status" value="1"/>
</dbReference>
<organism evidence="6 7">
    <name type="scientific">Talaromyces amestolkiae</name>
    <dbReference type="NCBI Taxonomy" id="1196081"/>
    <lineage>
        <taxon>Eukaryota</taxon>
        <taxon>Fungi</taxon>
        <taxon>Dikarya</taxon>
        <taxon>Ascomycota</taxon>
        <taxon>Pezizomycotina</taxon>
        <taxon>Eurotiomycetes</taxon>
        <taxon>Eurotiomycetidae</taxon>
        <taxon>Eurotiales</taxon>
        <taxon>Trichocomaceae</taxon>
        <taxon>Talaromyces</taxon>
        <taxon>Talaromyces sect. Talaromyces</taxon>
    </lineage>
</organism>
<evidence type="ECO:0000313" key="6">
    <source>
        <dbReference type="EMBL" id="RAO65601.1"/>
    </source>
</evidence>
<evidence type="ECO:0000256" key="3">
    <source>
        <dbReference type="PROSITE-ProRule" id="PRU10133"/>
    </source>
</evidence>
<evidence type="ECO:0000256" key="4">
    <source>
        <dbReference type="SAM" id="MobiDB-lite"/>
    </source>
</evidence>
<dbReference type="InterPro" id="IPR016135">
    <property type="entry name" value="UBQ-conjugating_enzyme/RWD"/>
</dbReference>
<name>A0A364KQ07_TALAM</name>
<dbReference type="GeneID" id="63790830"/>
<dbReference type="SMART" id="SM00212">
    <property type="entry name" value="UBCc"/>
    <property type="match status" value="1"/>
</dbReference>
<gene>
    <name evidence="6" type="ORF">BHQ10_001613</name>
</gene>
<dbReference type="Gene3D" id="3.10.110.10">
    <property type="entry name" value="Ubiquitin Conjugating Enzyme"/>
    <property type="match status" value="1"/>
</dbReference>
<feature type="domain" description="UBC core" evidence="5">
    <location>
        <begin position="3"/>
        <end position="155"/>
    </location>
</feature>
<dbReference type="STRING" id="1196081.A0A364KQ07"/>
<reference evidence="6 7" key="1">
    <citation type="journal article" date="2017" name="Biotechnol. Biofuels">
        <title>Differential beta-glucosidase expression as a function of carbon source availability in Talaromyces amestolkiae: a genomic and proteomic approach.</title>
        <authorList>
            <person name="de Eugenio L.I."/>
            <person name="Mendez-Liter J.A."/>
            <person name="Nieto-Dominguez M."/>
            <person name="Alonso L."/>
            <person name="Gil-Munoz J."/>
            <person name="Barriuso J."/>
            <person name="Prieto A."/>
            <person name="Martinez M.J."/>
        </authorList>
    </citation>
    <scope>NUCLEOTIDE SEQUENCE [LARGE SCALE GENOMIC DNA]</scope>
    <source>
        <strain evidence="6 7">CIB</strain>
    </source>
</reference>
<sequence length="467" mass="51152">MVSKLRRLIADHADLRNNELPPNYLFCATDNQHSDDLSQLVVMLAGPHGTPYSAGLWRLQLRIPDDYPASPPKAAFRTRIWHPNVEQSTGAVCVDTLKRDWESKLTLRDILVTISCLLIHPNPDSALNAMAGSLLQDDYNEFARQARLMTSLHAPIPFAMKAAVLQAKQRGEDPEMAARIEKDPEFREWRQVVKEKASLVMKKRFLPSSQTNADEDMEDVEDDYKENDASLSPELGAALPTSHTTTRRRGLAKRPLSVLPITQFLDTDLVMLDSTSDDEGMPDDGMTASERNIAANTDSSNSSSPSSQNSSIFSTHTPRQQTSFSSQPFPSLHNNSNDSTSNSLAIYEDNVEIDSLQALVNSHNSNHSRRPTYGKENMAGSFSSLPKGLSISSLSSTDTSPYSTPTGVFMKPISASSSSSSLPSSTAATKPLSPTKVTKPAYNSNNSGSTRKGMPSKGKPRLGLRRL</sequence>
<feature type="compositionally biased region" description="Acidic residues" evidence="4">
    <location>
        <begin position="213"/>
        <end position="225"/>
    </location>
</feature>
<protein>
    <recommendedName>
        <fullName evidence="5">UBC core domain-containing protein</fullName>
    </recommendedName>
</protein>
<dbReference type="InterPro" id="IPR000608">
    <property type="entry name" value="UBC"/>
</dbReference>
<dbReference type="CDD" id="cd23804">
    <property type="entry name" value="UBCc_UBE2S"/>
    <property type="match status" value="1"/>
</dbReference>
<dbReference type="PANTHER" id="PTHR24068">
    <property type="entry name" value="UBIQUITIN-CONJUGATING ENZYME E2"/>
    <property type="match status" value="1"/>
</dbReference>
<feature type="compositionally biased region" description="Low complexity" evidence="4">
    <location>
        <begin position="299"/>
        <end position="331"/>
    </location>
</feature>
<feature type="region of interest" description="Disordered" evidence="4">
    <location>
        <begin position="207"/>
        <end position="251"/>
    </location>
</feature>
<keyword evidence="2" id="KW-0833">Ubl conjugation pathway</keyword>
<evidence type="ECO:0000259" key="5">
    <source>
        <dbReference type="PROSITE" id="PS50127"/>
    </source>
</evidence>
<dbReference type="EMBL" id="MIKG01000002">
    <property type="protein sequence ID" value="RAO65601.1"/>
    <property type="molecule type" value="Genomic_DNA"/>
</dbReference>
<dbReference type="Proteomes" id="UP000249363">
    <property type="component" value="Unassembled WGS sequence"/>
</dbReference>
<dbReference type="SUPFAM" id="SSF54495">
    <property type="entry name" value="UBC-like"/>
    <property type="match status" value="1"/>
</dbReference>
<keyword evidence="1" id="KW-0808">Transferase</keyword>
<dbReference type="PROSITE" id="PS00183">
    <property type="entry name" value="UBC_1"/>
    <property type="match status" value="1"/>
</dbReference>
<accession>A0A364KQ07</accession>